<keyword evidence="2" id="KW-0378">Hydrolase</keyword>
<dbReference type="InterPro" id="IPR001279">
    <property type="entry name" value="Metallo-B-lactamas"/>
</dbReference>
<gene>
    <name evidence="2" type="ORF">C0039_19690</name>
</gene>
<dbReference type="InterPro" id="IPR050662">
    <property type="entry name" value="Sec-metab_biosynth-thioest"/>
</dbReference>
<dbReference type="EMBL" id="PKUS01000045">
    <property type="protein sequence ID" value="PLW66845.1"/>
    <property type="molecule type" value="Genomic_DNA"/>
</dbReference>
<evidence type="ECO:0000259" key="1">
    <source>
        <dbReference type="SMART" id="SM00849"/>
    </source>
</evidence>
<dbReference type="Gene3D" id="1.10.10.10">
    <property type="entry name" value="Winged helix-like DNA-binding domain superfamily/Winged helix DNA-binding domain"/>
    <property type="match status" value="1"/>
</dbReference>
<dbReference type="RefSeq" id="WP_101519065.1">
    <property type="nucleotide sequence ID" value="NZ_PKUS01000045.1"/>
</dbReference>
<dbReference type="PANTHER" id="PTHR23131:SF4">
    <property type="entry name" value="METALLO-BETA-LACTAMASE SUPERFAMILY POTEIN"/>
    <property type="match status" value="1"/>
</dbReference>
<protein>
    <submittedName>
        <fullName evidence="2">MBL fold metallo-hydrolase</fullName>
    </submittedName>
</protein>
<organism evidence="2 3">
    <name type="scientific">Pseudohalioglobus lutimaris</name>
    <dbReference type="NCBI Taxonomy" id="1737061"/>
    <lineage>
        <taxon>Bacteria</taxon>
        <taxon>Pseudomonadati</taxon>
        <taxon>Pseudomonadota</taxon>
        <taxon>Gammaproteobacteria</taxon>
        <taxon>Cellvibrionales</taxon>
        <taxon>Halieaceae</taxon>
        <taxon>Pseudohalioglobus</taxon>
    </lineage>
</organism>
<keyword evidence="3" id="KW-1185">Reference proteome</keyword>
<dbReference type="Pfam" id="PF21221">
    <property type="entry name" value="B_lactamase-like_C"/>
    <property type="match status" value="1"/>
</dbReference>
<dbReference type="Proteomes" id="UP000235005">
    <property type="component" value="Unassembled WGS sequence"/>
</dbReference>
<sequence>MLTYPFAELPLPGELQQVAEGVYWLRMPLPMALDHINLYLLEDEDGWWVIDSGMDVGPTRDLWEQIFDQHLKGKPIKAVVATHWHPDHTGLAGWICDRWRVPFYISEGEYLTGLVFSRAESEHFGWTNELHQLRCGRGQKGVDSSRKSMGGMRRITHPLPTSFRRIEEGTRLTINGKHWRIVVGNGHSPEHACLFCESLNVLISGDQVIPRITSNISVSGHEPEGNPLKAWLASLERFLEVLPADALVLPAHNTPFHGLHYRLRYLIEHHEDHLIALEEACVDRQATAVELLPVLFKRELDDQHIGLAVGECVAHLNYLFQRGQLERSVDADGCFRYRSVDDTLPLRLRKRSHSADDVEPIQV</sequence>
<dbReference type="InterPro" id="IPR036866">
    <property type="entry name" value="RibonucZ/Hydroxyglut_hydro"/>
</dbReference>
<accession>A0A2N5WX83</accession>
<dbReference type="InterPro" id="IPR036388">
    <property type="entry name" value="WH-like_DNA-bd_sf"/>
</dbReference>
<dbReference type="PANTHER" id="PTHR23131">
    <property type="entry name" value="ENDORIBONUCLEASE LACTB2"/>
    <property type="match status" value="1"/>
</dbReference>
<name>A0A2N5WX83_9GAMM</name>
<dbReference type="AlphaFoldDB" id="A0A2N5WX83"/>
<dbReference type="OrthoDB" id="9815874at2"/>
<proteinExistence type="predicted"/>
<feature type="domain" description="Metallo-beta-lactamase" evidence="1">
    <location>
        <begin position="35"/>
        <end position="252"/>
    </location>
</feature>
<reference evidence="2 3" key="1">
    <citation type="submission" date="2018-01" db="EMBL/GenBank/DDBJ databases">
        <title>The draft genome sequence of Halioglobus lutimaris HF004.</title>
        <authorList>
            <person name="Du Z.-J."/>
            <person name="Shi M.-J."/>
        </authorList>
    </citation>
    <scope>NUCLEOTIDE SEQUENCE [LARGE SCALE GENOMIC DNA]</scope>
    <source>
        <strain evidence="2 3">HF004</strain>
    </source>
</reference>
<evidence type="ECO:0000313" key="2">
    <source>
        <dbReference type="EMBL" id="PLW66845.1"/>
    </source>
</evidence>
<dbReference type="Pfam" id="PF00753">
    <property type="entry name" value="Lactamase_B"/>
    <property type="match status" value="1"/>
</dbReference>
<dbReference type="SUPFAM" id="SSF56281">
    <property type="entry name" value="Metallo-hydrolase/oxidoreductase"/>
    <property type="match status" value="1"/>
</dbReference>
<dbReference type="GO" id="GO:0016787">
    <property type="term" value="F:hydrolase activity"/>
    <property type="evidence" value="ECO:0007669"/>
    <property type="project" value="UniProtKB-KW"/>
</dbReference>
<dbReference type="SMART" id="SM00849">
    <property type="entry name" value="Lactamase_B"/>
    <property type="match status" value="1"/>
</dbReference>
<comment type="caution">
    <text evidence="2">The sequence shown here is derived from an EMBL/GenBank/DDBJ whole genome shotgun (WGS) entry which is preliminary data.</text>
</comment>
<evidence type="ECO:0000313" key="3">
    <source>
        <dbReference type="Proteomes" id="UP000235005"/>
    </source>
</evidence>
<dbReference type="InterPro" id="IPR048933">
    <property type="entry name" value="B_lactamase-like_C"/>
</dbReference>
<dbReference type="Gene3D" id="3.60.15.10">
    <property type="entry name" value="Ribonuclease Z/Hydroxyacylglutathione hydrolase-like"/>
    <property type="match status" value="1"/>
</dbReference>